<comment type="subcellular location">
    <subcellularLocation>
        <location evidence="1">Membrane</location>
        <topology evidence="1">Multi-pass membrane protein</topology>
    </subcellularLocation>
</comment>
<evidence type="ECO:0000313" key="15">
    <source>
        <dbReference type="EMBL" id="KAF3423408.1"/>
    </source>
</evidence>
<evidence type="ECO:0000256" key="5">
    <source>
        <dbReference type="ARBA" id="ARBA00022723"/>
    </source>
</evidence>
<gene>
    <name evidence="15" type="ORF">E2986_13527</name>
</gene>
<proteinExistence type="inferred from homology"/>
<evidence type="ECO:0000256" key="6">
    <source>
        <dbReference type="ARBA" id="ARBA00022771"/>
    </source>
</evidence>
<feature type="domain" description="Asparagine synthetase" evidence="13">
    <location>
        <begin position="800"/>
        <end position="896"/>
    </location>
</feature>
<comment type="similarity">
    <text evidence="2">Belongs to the mitochondrial carrier (TC 2.A.29) family.</text>
</comment>
<evidence type="ECO:0000256" key="11">
    <source>
        <dbReference type="PROSITE-ProRule" id="PRU00282"/>
    </source>
</evidence>
<dbReference type="GO" id="GO:0016020">
    <property type="term" value="C:membrane"/>
    <property type="evidence" value="ECO:0007669"/>
    <property type="project" value="UniProtKB-SubCell"/>
</dbReference>
<dbReference type="InterPro" id="IPR001962">
    <property type="entry name" value="Asn_synthase"/>
</dbReference>
<keyword evidence="9" id="KW-0315">Glutamine amidotransferase</keyword>
<evidence type="ECO:0000256" key="12">
    <source>
        <dbReference type="SAM" id="MobiDB-lite"/>
    </source>
</evidence>
<feature type="domain" description="RING-type" evidence="14">
    <location>
        <begin position="25"/>
        <end position="57"/>
    </location>
</feature>
<dbReference type="GO" id="GO:0004066">
    <property type="term" value="F:asparagine synthase (glutamine-hydrolyzing) activity"/>
    <property type="evidence" value="ECO:0007669"/>
    <property type="project" value="InterPro"/>
</dbReference>
<protein>
    <recommendedName>
        <fullName evidence="17">Asparagine synthetase domain-containing protein 1</fullName>
    </recommendedName>
</protein>
<dbReference type="InterPro" id="IPR014729">
    <property type="entry name" value="Rossmann-like_a/b/a_fold"/>
</dbReference>
<evidence type="ECO:0000256" key="2">
    <source>
        <dbReference type="ARBA" id="ARBA00006375"/>
    </source>
</evidence>
<accession>A0A833SB89</accession>
<dbReference type="SUPFAM" id="SSF57850">
    <property type="entry name" value="RING/U-box"/>
    <property type="match status" value="1"/>
</dbReference>
<name>A0A833SB89_9HYME</name>
<evidence type="ECO:0000256" key="4">
    <source>
        <dbReference type="ARBA" id="ARBA00022692"/>
    </source>
</evidence>
<keyword evidence="8" id="KW-0061">Asparagine biosynthesis</keyword>
<evidence type="ECO:0000256" key="10">
    <source>
        <dbReference type="ARBA" id="ARBA00023136"/>
    </source>
</evidence>
<dbReference type="InterPro" id="IPR029055">
    <property type="entry name" value="Ntn_hydrolases_N"/>
</dbReference>
<evidence type="ECO:0000259" key="14">
    <source>
        <dbReference type="Pfam" id="PF14634"/>
    </source>
</evidence>
<dbReference type="InterPro" id="IPR023395">
    <property type="entry name" value="MCP_dom_sf"/>
</dbReference>
<dbReference type="InterPro" id="IPR001841">
    <property type="entry name" value="Znf_RING"/>
</dbReference>
<feature type="repeat" description="Solcar" evidence="11">
    <location>
        <begin position="141"/>
        <end position="214"/>
    </location>
</feature>
<dbReference type="InterPro" id="IPR051857">
    <property type="entry name" value="Asn_synthetase_domain"/>
</dbReference>
<sequence length="918" mass="104065">MTINPTIENWYSEFNPKKNMDLFVCNNCFTTPHRGKKPFCLTQCGHIYCNGCIRQGNNKQNKMIDITRGLAGTSVDVILHPLDTLKTRLQSKQGFVKSGGFSNLYKGILPVIIGSAPSASLFFLTYEDIKSRTQCKVPEKYHSLLHMCSASLAEMVACLIRVPVEAVKQRKQVSILDRQDINFRILYYGYWSTVLRDMPFSLIQFPIWEYFKKVWKSHVDRETLPIESAICGAIAGSISATLTTPLDVTKTRIMLSHRNESASKLKVLYVLKDVYRDKGLRGLFAGVGPRVTWITVGGFIFFGTYEGVKAIGTKYCLFNYFHVDVSTCVEYSVAFHKTIKKIWEACKNLVIARGPDRVIEKFENLTPIWFGHFVAAVLWMQGLDLCEQPAIDSAGNILLWNGDIFSGNLAQDNACDTNVLSSALQSSLNVLSVFQEIQGPYSFIYFQKSTNLLYFGRDIVGRHSLLLKVNTDENTLTLTSVASKEVNKIIEIPAIGIFVTNLDNSRVNLACYPWKEPDLHFTDIIESLETHLGVDIDIKKTILKSDASTSLHLHPNIKDLDYMENSPYLENSYKTLGYLLEDTDILERVDHLLQLLYKAVEVRIKKQPRFCKTCIKLVLSKKDVACDHSKIGILFSGGLDSAILTLIADKYVSQYEPIDLINVAFEKSVNACSKSNKSNENNEKESTDDQYDVPDRKTGKQTFLELSKICPKRKWNFVEVNISQAELQKYRSSRICNLLHPLCTILDESLGCAVWFASRAKGTIHSSANIYESPCRLLLLGMGADELFGGYMRHRTILRHKGWDALTQELNFEIARISERNLGRDDRIVSDHGRQSRLPYLDENVIEYVQRLKPWERCCPTDKMPSGLGDKLLLRLVAYKLGFRNTANFPKRAFQFGSRIANGKENARDISGRLYCST</sequence>
<evidence type="ECO:0000256" key="8">
    <source>
        <dbReference type="ARBA" id="ARBA00022888"/>
    </source>
</evidence>
<dbReference type="SUPFAM" id="SSF56235">
    <property type="entry name" value="N-terminal nucleophile aminohydrolases (Ntn hydrolases)"/>
    <property type="match status" value="1"/>
</dbReference>
<dbReference type="PROSITE" id="PS50920">
    <property type="entry name" value="SOLCAR"/>
    <property type="match status" value="3"/>
</dbReference>
<dbReference type="CDD" id="cd01991">
    <property type="entry name" value="Asn_synthase_B_C"/>
    <property type="match status" value="1"/>
</dbReference>
<evidence type="ECO:0000256" key="3">
    <source>
        <dbReference type="ARBA" id="ARBA00022605"/>
    </source>
</evidence>
<feature type="repeat" description="Solcar" evidence="11">
    <location>
        <begin position="223"/>
        <end position="311"/>
    </location>
</feature>
<reference evidence="15" key="1">
    <citation type="submission" date="2019-11" db="EMBL/GenBank/DDBJ databases">
        <title>The nuclear and mitochondrial genomes of Frieseomelitta varia - a highly eusocial stingless bee (Meliponini) with a permanently sterile worker caste.</title>
        <authorList>
            <person name="Freitas F.C.P."/>
            <person name="Lourenco A.P."/>
            <person name="Nunes F.M.F."/>
            <person name="Paschoal A.R."/>
            <person name="Abreu F.C.P."/>
            <person name="Barbin F.O."/>
            <person name="Bataglia L."/>
            <person name="Cardoso-Junior C.A.M."/>
            <person name="Cervoni M.S."/>
            <person name="Silva S.R."/>
            <person name="Dalarmi F."/>
            <person name="Del Lama M.A."/>
            <person name="Depintor T.S."/>
            <person name="Ferreira K.M."/>
            <person name="Goria P.S."/>
            <person name="Jaskot M.C."/>
            <person name="Lago D.C."/>
            <person name="Luna-Lucena D."/>
            <person name="Moda L.M."/>
            <person name="Nascimento L."/>
            <person name="Pedrino M."/>
            <person name="Rabico F.O."/>
            <person name="Sanches F.C."/>
            <person name="Santos D.E."/>
            <person name="Santos C.G."/>
            <person name="Vieira J."/>
            <person name="Lopes T.F."/>
            <person name="Barchuk A.R."/>
            <person name="Hartfelder K."/>
            <person name="Simoes Z.L.P."/>
            <person name="Bitondi M.M.G."/>
            <person name="Pinheiro D.G."/>
        </authorList>
    </citation>
    <scope>NUCLEOTIDE SEQUENCE</scope>
    <source>
        <strain evidence="15">USP_RPSP 00005682</strain>
        <tissue evidence="15">Whole individual</tissue>
    </source>
</reference>
<keyword evidence="3" id="KW-0028">Amino-acid biosynthesis</keyword>
<feature type="region of interest" description="Disordered" evidence="12">
    <location>
        <begin position="673"/>
        <end position="695"/>
    </location>
</feature>
<dbReference type="Gene3D" id="1.50.40.10">
    <property type="entry name" value="Mitochondrial carrier domain"/>
    <property type="match status" value="2"/>
</dbReference>
<dbReference type="SUPFAM" id="SSF103506">
    <property type="entry name" value="Mitochondrial carrier"/>
    <property type="match status" value="1"/>
</dbReference>
<evidence type="ECO:0000256" key="9">
    <source>
        <dbReference type="ARBA" id="ARBA00022962"/>
    </source>
</evidence>
<dbReference type="PROSITE" id="PS00518">
    <property type="entry name" value="ZF_RING_1"/>
    <property type="match status" value="1"/>
</dbReference>
<dbReference type="InterPro" id="IPR018108">
    <property type="entry name" value="MCP_transmembrane"/>
</dbReference>
<evidence type="ECO:0008006" key="17">
    <source>
        <dbReference type="Google" id="ProtNLM"/>
    </source>
</evidence>
<keyword evidence="7" id="KW-0862">Zinc</keyword>
<dbReference type="InterPro" id="IPR017907">
    <property type="entry name" value="Znf_RING_CS"/>
</dbReference>
<dbReference type="Gene3D" id="3.60.20.10">
    <property type="entry name" value="Glutamine Phosphoribosylpyrophosphate, subunit 1, domain 1"/>
    <property type="match status" value="1"/>
</dbReference>
<dbReference type="AlphaFoldDB" id="A0A833SB89"/>
<keyword evidence="6" id="KW-0863">Zinc-finger</keyword>
<keyword evidence="5" id="KW-0479">Metal-binding</keyword>
<evidence type="ECO:0000256" key="1">
    <source>
        <dbReference type="ARBA" id="ARBA00004141"/>
    </source>
</evidence>
<dbReference type="SUPFAM" id="SSF52402">
    <property type="entry name" value="Adenine nucleotide alpha hydrolases-like"/>
    <property type="match status" value="1"/>
</dbReference>
<evidence type="ECO:0000259" key="13">
    <source>
        <dbReference type="Pfam" id="PF00733"/>
    </source>
</evidence>
<evidence type="ECO:0000313" key="16">
    <source>
        <dbReference type="Proteomes" id="UP000655588"/>
    </source>
</evidence>
<dbReference type="PANTHER" id="PTHR45937">
    <property type="entry name" value="ASPARAGINE SYNTHETASE DOMAIN-CONTAINING PROTEIN 1"/>
    <property type="match status" value="1"/>
</dbReference>
<dbReference type="GO" id="GO:0006529">
    <property type="term" value="P:asparagine biosynthetic process"/>
    <property type="evidence" value="ECO:0007669"/>
    <property type="project" value="UniProtKB-KW"/>
</dbReference>
<dbReference type="Pfam" id="PF14634">
    <property type="entry name" value="zf-RING_5"/>
    <property type="match status" value="1"/>
</dbReference>
<dbReference type="Pfam" id="PF00733">
    <property type="entry name" value="Asn_synthase"/>
    <property type="match status" value="1"/>
</dbReference>
<dbReference type="Pfam" id="PF00153">
    <property type="entry name" value="Mito_carr"/>
    <property type="match status" value="2"/>
</dbReference>
<keyword evidence="4 11" id="KW-0812">Transmembrane</keyword>
<dbReference type="PANTHER" id="PTHR45937:SF1">
    <property type="entry name" value="ASPARAGINE SYNTHETASE DOMAIN-CONTAINING PROTEIN 1"/>
    <property type="match status" value="1"/>
</dbReference>
<comment type="caution">
    <text evidence="15">The sequence shown here is derived from an EMBL/GenBank/DDBJ whole genome shotgun (WGS) entry which is preliminary data.</text>
</comment>
<dbReference type="Proteomes" id="UP000655588">
    <property type="component" value="Unassembled WGS sequence"/>
</dbReference>
<keyword evidence="10 11" id="KW-0472">Membrane</keyword>
<evidence type="ECO:0000256" key="7">
    <source>
        <dbReference type="ARBA" id="ARBA00022833"/>
    </source>
</evidence>
<organism evidence="15 16">
    <name type="scientific">Frieseomelitta varia</name>
    <dbReference type="NCBI Taxonomy" id="561572"/>
    <lineage>
        <taxon>Eukaryota</taxon>
        <taxon>Metazoa</taxon>
        <taxon>Ecdysozoa</taxon>
        <taxon>Arthropoda</taxon>
        <taxon>Hexapoda</taxon>
        <taxon>Insecta</taxon>
        <taxon>Pterygota</taxon>
        <taxon>Neoptera</taxon>
        <taxon>Endopterygota</taxon>
        <taxon>Hymenoptera</taxon>
        <taxon>Apocrita</taxon>
        <taxon>Aculeata</taxon>
        <taxon>Apoidea</taxon>
        <taxon>Anthophila</taxon>
        <taxon>Apidae</taxon>
        <taxon>Frieseomelitta</taxon>
    </lineage>
</organism>
<feature type="compositionally biased region" description="Basic and acidic residues" evidence="12">
    <location>
        <begin position="680"/>
        <end position="695"/>
    </location>
</feature>
<dbReference type="Gene3D" id="3.40.50.620">
    <property type="entry name" value="HUPs"/>
    <property type="match status" value="1"/>
</dbReference>
<keyword evidence="16" id="KW-1185">Reference proteome</keyword>
<dbReference type="GO" id="GO:0008270">
    <property type="term" value="F:zinc ion binding"/>
    <property type="evidence" value="ECO:0007669"/>
    <property type="project" value="UniProtKB-KW"/>
</dbReference>
<feature type="repeat" description="Solcar" evidence="11">
    <location>
        <begin position="60"/>
        <end position="132"/>
    </location>
</feature>
<dbReference type="EMBL" id="WNWW01000567">
    <property type="protein sequence ID" value="KAF3423408.1"/>
    <property type="molecule type" value="Genomic_DNA"/>
</dbReference>